<dbReference type="GO" id="GO:0046104">
    <property type="term" value="P:thymidine metabolic process"/>
    <property type="evidence" value="ECO:0007669"/>
    <property type="project" value="UniProtKB-UniRule"/>
</dbReference>
<dbReference type="InterPro" id="IPR017872">
    <property type="entry name" value="Pyrmidine_PPase_CS"/>
</dbReference>
<dbReference type="InterPro" id="IPR000312">
    <property type="entry name" value="Glycosyl_Trfase_fam3"/>
</dbReference>
<dbReference type="PANTHER" id="PTHR10515:SF0">
    <property type="entry name" value="THYMIDINE PHOSPHORYLASE"/>
    <property type="match status" value="1"/>
</dbReference>
<dbReference type="FunFam" id="3.40.1030.10:FF:000003">
    <property type="entry name" value="Pyrimidine-nucleoside phosphorylase"/>
    <property type="match status" value="1"/>
</dbReference>
<dbReference type="PANTHER" id="PTHR10515">
    <property type="entry name" value="THYMIDINE PHOSPHORYLASE"/>
    <property type="match status" value="1"/>
</dbReference>
<dbReference type="HAMAP" id="MF_01628">
    <property type="entry name" value="Thymid_phosp"/>
    <property type="match status" value="1"/>
</dbReference>
<dbReference type="UniPathway" id="UPA00578">
    <property type="reaction ID" value="UER00638"/>
</dbReference>
<evidence type="ECO:0000313" key="10">
    <source>
        <dbReference type="Proteomes" id="UP000029392"/>
    </source>
</evidence>
<dbReference type="Gene3D" id="1.20.970.10">
    <property type="entry name" value="Transferase, Pyrimidine Nucleoside Phosphorylase, Chain C"/>
    <property type="match status" value="1"/>
</dbReference>
<dbReference type="RefSeq" id="WP_043800271.1">
    <property type="nucleotide sequence ID" value="NZ_AVCH01000025.1"/>
</dbReference>
<evidence type="ECO:0000256" key="7">
    <source>
        <dbReference type="HAMAP-Rule" id="MF_01628"/>
    </source>
</evidence>
<evidence type="ECO:0000259" key="8">
    <source>
        <dbReference type="SMART" id="SM00941"/>
    </source>
</evidence>
<dbReference type="InterPro" id="IPR013465">
    <property type="entry name" value="Thymidine_Pase"/>
</dbReference>
<comment type="catalytic activity">
    <reaction evidence="6 7">
        <text>thymidine + phosphate = 2-deoxy-alpha-D-ribose 1-phosphate + thymine</text>
        <dbReference type="Rhea" id="RHEA:16037"/>
        <dbReference type="ChEBI" id="CHEBI:17748"/>
        <dbReference type="ChEBI" id="CHEBI:17821"/>
        <dbReference type="ChEBI" id="CHEBI:43474"/>
        <dbReference type="ChEBI" id="CHEBI:57259"/>
        <dbReference type="EC" id="2.4.2.4"/>
    </reaction>
</comment>
<evidence type="ECO:0000256" key="1">
    <source>
        <dbReference type="ARBA" id="ARBA00006915"/>
    </source>
</evidence>
<keyword evidence="10" id="KW-1185">Reference proteome</keyword>
<reference evidence="9 10" key="1">
    <citation type="submission" date="2013-09" db="EMBL/GenBank/DDBJ databases">
        <title>Genome sequencing of Arenimonas malthae.</title>
        <authorList>
            <person name="Chen F."/>
            <person name="Wang G."/>
        </authorList>
    </citation>
    <scope>NUCLEOTIDE SEQUENCE [LARGE SCALE GENOMIC DNA]</scope>
    <source>
        <strain evidence="9 10">CC-JY-1</strain>
    </source>
</reference>
<dbReference type="STRING" id="1384054.N790_13600"/>
<dbReference type="SUPFAM" id="SSF47648">
    <property type="entry name" value="Nucleoside phosphorylase/phosphoribosyltransferase N-terminal domain"/>
    <property type="match status" value="1"/>
</dbReference>
<dbReference type="GO" id="GO:0006206">
    <property type="term" value="P:pyrimidine nucleobase metabolic process"/>
    <property type="evidence" value="ECO:0007669"/>
    <property type="project" value="InterPro"/>
</dbReference>
<dbReference type="InterPro" id="IPR013102">
    <property type="entry name" value="PYNP_C"/>
</dbReference>
<accession>A0A091C5F0</accession>
<comment type="similarity">
    <text evidence="1 7">Belongs to the thymidine/pyrimidine-nucleoside phosphorylase family.</text>
</comment>
<dbReference type="PATRIC" id="fig|1384054.3.peg.464"/>
<dbReference type="NCBIfam" id="TIGR02644">
    <property type="entry name" value="Y_phosphoryl"/>
    <property type="match status" value="1"/>
</dbReference>
<protein>
    <recommendedName>
        <fullName evidence="3 7">Thymidine phosphorylase</fullName>
        <ecNumber evidence="3 7">2.4.2.4</ecNumber>
    </recommendedName>
    <alternativeName>
        <fullName evidence="7">TdRPase</fullName>
    </alternativeName>
</protein>
<evidence type="ECO:0000256" key="3">
    <source>
        <dbReference type="ARBA" id="ARBA00011892"/>
    </source>
</evidence>
<dbReference type="EMBL" id="AVCH01000025">
    <property type="protein sequence ID" value="KFN51875.1"/>
    <property type="molecule type" value="Genomic_DNA"/>
</dbReference>
<dbReference type="EC" id="2.4.2.4" evidence="3 7"/>
<dbReference type="InterPro" id="IPR000053">
    <property type="entry name" value="Thymidine/pyrmidine_PPase"/>
</dbReference>
<organism evidence="9 10">
    <name type="scientific">Arenimonas malthae CC-JY-1</name>
    <dbReference type="NCBI Taxonomy" id="1384054"/>
    <lineage>
        <taxon>Bacteria</taxon>
        <taxon>Pseudomonadati</taxon>
        <taxon>Pseudomonadota</taxon>
        <taxon>Gammaproteobacteria</taxon>
        <taxon>Lysobacterales</taxon>
        <taxon>Lysobacteraceae</taxon>
        <taxon>Arenimonas</taxon>
    </lineage>
</organism>
<dbReference type="GO" id="GO:0004645">
    <property type="term" value="F:1,4-alpha-oligoglucan phosphorylase activity"/>
    <property type="evidence" value="ECO:0007669"/>
    <property type="project" value="InterPro"/>
</dbReference>
<dbReference type="InterPro" id="IPR036320">
    <property type="entry name" value="Glycosyl_Trfase_fam3_N_dom_sf"/>
</dbReference>
<dbReference type="Gene3D" id="3.40.1030.10">
    <property type="entry name" value="Nucleoside phosphorylase/phosphoribosyltransferase catalytic domain"/>
    <property type="match status" value="1"/>
</dbReference>
<dbReference type="PROSITE" id="PS00647">
    <property type="entry name" value="THYMID_PHOSPHORYLASE"/>
    <property type="match status" value="1"/>
</dbReference>
<name>A0A091C5F0_9GAMM</name>
<dbReference type="AlphaFoldDB" id="A0A091C5F0"/>
<dbReference type="GO" id="GO:0005829">
    <property type="term" value="C:cytosol"/>
    <property type="evidence" value="ECO:0007669"/>
    <property type="project" value="TreeGrafter"/>
</dbReference>
<evidence type="ECO:0000256" key="4">
    <source>
        <dbReference type="ARBA" id="ARBA00022676"/>
    </source>
</evidence>
<comment type="function">
    <text evidence="7">The enzymes which catalyze the reversible phosphorolysis of pyrimidine nucleosides are involved in the degradation of these compounds and in their utilization as carbon and energy sources, or in the rescue of pyrimidine bases for nucleotide synthesis.</text>
</comment>
<dbReference type="Proteomes" id="UP000029392">
    <property type="component" value="Unassembled WGS sequence"/>
</dbReference>
<dbReference type="GO" id="GO:0009032">
    <property type="term" value="F:thymidine phosphorylase activity"/>
    <property type="evidence" value="ECO:0007669"/>
    <property type="project" value="UniProtKB-UniRule"/>
</dbReference>
<dbReference type="InterPro" id="IPR036566">
    <property type="entry name" value="PYNP-like_C_sf"/>
</dbReference>
<dbReference type="InterPro" id="IPR017459">
    <property type="entry name" value="Glycosyl_Trfase_fam3_N_dom"/>
</dbReference>
<dbReference type="InterPro" id="IPR035902">
    <property type="entry name" value="Nuc_phospho_transferase"/>
</dbReference>
<dbReference type="OrthoDB" id="341217at2"/>
<feature type="domain" description="Pyrimidine nucleoside phosphorylase C-terminal" evidence="8">
    <location>
        <begin position="354"/>
        <end position="428"/>
    </location>
</feature>
<dbReference type="Pfam" id="PF02885">
    <property type="entry name" value="Glycos_trans_3N"/>
    <property type="match status" value="1"/>
</dbReference>
<dbReference type="Gene3D" id="3.90.1170.30">
    <property type="entry name" value="Pyrimidine nucleoside phosphorylase-like, C-terminal domain"/>
    <property type="match status" value="1"/>
</dbReference>
<dbReference type="NCBIfam" id="NF004490">
    <property type="entry name" value="PRK05820.1"/>
    <property type="match status" value="1"/>
</dbReference>
<dbReference type="Pfam" id="PF07831">
    <property type="entry name" value="PYNP_C"/>
    <property type="match status" value="1"/>
</dbReference>
<evidence type="ECO:0000313" key="9">
    <source>
        <dbReference type="EMBL" id="KFN51875.1"/>
    </source>
</evidence>
<comment type="caution">
    <text evidence="9">The sequence shown here is derived from an EMBL/GenBank/DDBJ whole genome shotgun (WGS) entry which is preliminary data.</text>
</comment>
<evidence type="ECO:0000256" key="6">
    <source>
        <dbReference type="ARBA" id="ARBA00048550"/>
    </source>
</evidence>
<evidence type="ECO:0000256" key="2">
    <source>
        <dbReference type="ARBA" id="ARBA00011738"/>
    </source>
</evidence>
<evidence type="ECO:0000256" key="5">
    <source>
        <dbReference type="ARBA" id="ARBA00022679"/>
    </source>
</evidence>
<dbReference type="SUPFAM" id="SSF54680">
    <property type="entry name" value="Pyrimidine nucleoside phosphorylase C-terminal domain"/>
    <property type="match status" value="1"/>
</dbReference>
<keyword evidence="5 7" id="KW-0808">Transferase</keyword>
<sequence>MALAAPSPQAVLRRKRDGHALAASELQGFIAGIADGRLSDGQLGAFAMAVCLRGMDRDETVALTLAMRDSGRRLDWRAAGITGPVLDKHSTGGVGDCTSLLVAPVLAACGAHVPMISGRGLGHTGGTLDKLESIPGYRSTLSPDALVAAVREAGLAIVGASAELAPADRRLYAVRDVTATVDAIPLITASILSKKLAAGLDALVLDVKCGNGASLPGPAQARALARELVEVANAAGLPTQALVTDMSQPLAPAAGNALEVRVALACLRGEAVAPRLVELSLHLAATALWQGGLAPDLDAAYAQAQAALASGAAAERFSRMVAVLGGPADLLEAPDRHFPPAPCIASLAAPADGWLAGFDTRALGEAVVDLGGGRRQPDDRIDARVGLDAILPLGTRVRGGQPLLRVHAADEGALAATLERLRAAVTIQPQAPAPSPLVIERVGAGVASA</sequence>
<dbReference type="NCBIfam" id="TIGR02643">
    <property type="entry name" value="T_phosphoryl"/>
    <property type="match status" value="1"/>
</dbReference>
<comment type="subunit">
    <text evidence="2 7">Homodimer.</text>
</comment>
<keyword evidence="4 7" id="KW-0328">Glycosyltransferase</keyword>
<comment type="pathway">
    <text evidence="7">Pyrimidine metabolism; dTMP biosynthesis via salvage pathway; dTMP from thymine: step 1/2.</text>
</comment>
<proteinExistence type="inferred from homology"/>
<gene>
    <name evidence="7" type="primary">deoA</name>
    <name evidence="9" type="ORF">N790_13600</name>
</gene>
<dbReference type="Pfam" id="PF00591">
    <property type="entry name" value="Glycos_transf_3"/>
    <property type="match status" value="1"/>
</dbReference>
<dbReference type="SMART" id="SM00941">
    <property type="entry name" value="PYNP_C"/>
    <property type="match status" value="1"/>
</dbReference>
<dbReference type="SUPFAM" id="SSF52418">
    <property type="entry name" value="Nucleoside phosphorylase/phosphoribosyltransferase catalytic domain"/>
    <property type="match status" value="1"/>
</dbReference>
<dbReference type="eggNOG" id="COG0213">
    <property type="taxonomic scope" value="Bacteria"/>
</dbReference>
<dbReference type="InterPro" id="IPR018090">
    <property type="entry name" value="Pyrmidine_PPas_bac/euk"/>
</dbReference>
<dbReference type="PIRSF" id="PIRSF000478">
    <property type="entry name" value="TP_PyNP"/>
    <property type="match status" value="1"/>
</dbReference>